<dbReference type="Pfam" id="PF14646">
    <property type="entry name" value="MYCBPAP"/>
    <property type="match status" value="1"/>
</dbReference>
<dbReference type="Proteomes" id="UP001497512">
    <property type="component" value="Chromosome 3"/>
</dbReference>
<keyword evidence="3" id="KW-1185">Reference proteome</keyword>
<dbReference type="PANTHER" id="PTHR48421">
    <property type="entry name" value="MYCBP-ASSOCIATED PROTEIN"/>
    <property type="match status" value="1"/>
</dbReference>
<feature type="region of interest" description="Disordered" evidence="1">
    <location>
        <begin position="256"/>
        <end position="278"/>
    </location>
</feature>
<accession>A0ABP0UGL3</accession>
<evidence type="ECO:0000313" key="2">
    <source>
        <dbReference type="EMBL" id="CAK9220763.1"/>
    </source>
</evidence>
<dbReference type="EMBL" id="OZ019895">
    <property type="protein sequence ID" value="CAK9220763.1"/>
    <property type="molecule type" value="Genomic_DNA"/>
</dbReference>
<proteinExistence type="predicted"/>
<protein>
    <submittedName>
        <fullName evidence="2">Uncharacterized protein</fullName>
    </submittedName>
</protein>
<organism evidence="2 3">
    <name type="scientific">Sphagnum troendelagicum</name>
    <dbReference type="NCBI Taxonomy" id="128251"/>
    <lineage>
        <taxon>Eukaryota</taxon>
        <taxon>Viridiplantae</taxon>
        <taxon>Streptophyta</taxon>
        <taxon>Embryophyta</taxon>
        <taxon>Bryophyta</taxon>
        <taxon>Sphagnophytina</taxon>
        <taxon>Sphagnopsida</taxon>
        <taxon>Sphagnales</taxon>
        <taxon>Sphagnaceae</taxon>
        <taxon>Sphagnum</taxon>
    </lineage>
</organism>
<gene>
    <name evidence="2" type="ORF">CSSPTR1EN2_LOCUS15619</name>
</gene>
<name>A0ABP0UGL3_9BRYO</name>
<sequence>MVTLENLGSTVLFYTWERRPVQAIQTAPNITFVSSPLFNAIMGLCNNVMRVYSCGDEVALGVAIFVRVVGKHITNCRAFTVMNGAGSLLAGQCMTATFTFSADVPGVFLESWVLRIAPRLPVHWSLDPLYLKGVAFADDHFRQLREKLTTVMNFREMMRGINEFFEAILNRAGKASQPTEEVRNAGYMFSAEAFNFIRNNLSLAPPVYFVPSIYAKFEKLAEYVREMAPPLLPLPPPTSIPPIKVGKEGEALIKPKGKASKVPSKLASPMVPPSPPPPSPNELDIHWDGAIATIQSGIELLQGEEHRTCLRNKLAMLIEAAQIPPHQTALLHSAMYKTISRAADSVADGIEGVPPSFGKPMAQKLMQTFYKNFEQEQAAKLLAMQNCKDQDVESEIMGSLLEQIKMEDPPLNEVSLESRLDNHEMLEDCLRWIHVMTELRCLMKHEFNNYGENVHGEQASVLTQIDNNIQVLAKQEDEHSTWNAFAFERQKQELVIEEKLLQKINN</sequence>
<reference evidence="2" key="1">
    <citation type="submission" date="2024-02" db="EMBL/GenBank/DDBJ databases">
        <authorList>
            <consortium name="ELIXIR-Norway"/>
            <consortium name="Elixir Norway"/>
        </authorList>
    </citation>
    <scope>NUCLEOTIDE SEQUENCE</scope>
</reference>
<evidence type="ECO:0000313" key="3">
    <source>
        <dbReference type="Proteomes" id="UP001497512"/>
    </source>
</evidence>
<dbReference type="InterPro" id="IPR032707">
    <property type="entry name" value="MYCBPAP"/>
</dbReference>
<evidence type="ECO:0000256" key="1">
    <source>
        <dbReference type="SAM" id="MobiDB-lite"/>
    </source>
</evidence>
<dbReference type="PANTHER" id="PTHR48421:SF1">
    <property type="entry name" value="MYCBP-ASSOCIATED PROTEIN"/>
    <property type="match status" value="1"/>
</dbReference>